<dbReference type="Proteomes" id="UP000823775">
    <property type="component" value="Unassembled WGS sequence"/>
</dbReference>
<feature type="compositionally biased region" description="Polar residues" evidence="1">
    <location>
        <begin position="74"/>
        <end position="84"/>
    </location>
</feature>
<protein>
    <submittedName>
        <fullName evidence="2">Uncharacterized protein</fullName>
    </submittedName>
</protein>
<keyword evidence="3" id="KW-1185">Reference proteome</keyword>
<name>A0ABS8T2I7_DATST</name>
<proteinExistence type="predicted"/>
<accession>A0ABS8T2I7</accession>
<feature type="compositionally biased region" description="Basic and acidic residues" evidence="1">
    <location>
        <begin position="56"/>
        <end position="73"/>
    </location>
</feature>
<evidence type="ECO:0000313" key="3">
    <source>
        <dbReference type="Proteomes" id="UP000823775"/>
    </source>
</evidence>
<sequence length="84" mass="9607">MAFLYSLLPKTKLIFQSSKPCLLKTIAIRCINTSARKPPRPIVETKPPQNNIVLDQNKDIKETPVTEEKDNRKLQNNNSMVKTN</sequence>
<gene>
    <name evidence="2" type="ORF">HAX54_001029</name>
</gene>
<evidence type="ECO:0000256" key="1">
    <source>
        <dbReference type="SAM" id="MobiDB-lite"/>
    </source>
</evidence>
<feature type="region of interest" description="Disordered" evidence="1">
    <location>
        <begin position="39"/>
        <end position="84"/>
    </location>
</feature>
<dbReference type="EMBL" id="JACEIK010001038">
    <property type="protein sequence ID" value="MCD7465313.1"/>
    <property type="molecule type" value="Genomic_DNA"/>
</dbReference>
<organism evidence="2 3">
    <name type="scientific">Datura stramonium</name>
    <name type="common">Jimsonweed</name>
    <name type="synonym">Common thornapple</name>
    <dbReference type="NCBI Taxonomy" id="4076"/>
    <lineage>
        <taxon>Eukaryota</taxon>
        <taxon>Viridiplantae</taxon>
        <taxon>Streptophyta</taxon>
        <taxon>Embryophyta</taxon>
        <taxon>Tracheophyta</taxon>
        <taxon>Spermatophyta</taxon>
        <taxon>Magnoliopsida</taxon>
        <taxon>eudicotyledons</taxon>
        <taxon>Gunneridae</taxon>
        <taxon>Pentapetalae</taxon>
        <taxon>asterids</taxon>
        <taxon>lamiids</taxon>
        <taxon>Solanales</taxon>
        <taxon>Solanaceae</taxon>
        <taxon>Solanoideae</taxon>
        <taxon>Datureae</taxon>
        <taxon>Datura</taxon>
    </lineage>
</organism>
<reference evidence="2 3" key="1">
    <citation type="journal article" date="2021" name="BMC Genomics">
        <title>Datura genome reveals duplications of psychoactive alkaloid biosynthetic genes and high mutation rate following tissue culture.</title>
        <authorList>
            <person name="Rajewski A."/>
            <person name="Carter-House D."/>
            <person name="Stajich J."/>
            <person name="Litt A."/>
        </authorList>
    </citation>
    <scope>NUCLEOTIDE SEQUENCE [LARGE SCALE GENOMIC DNA]</scope>
    <source>
        <strain evidence="2">AR-01</strain>
    </source>
</reference>
<evidence type="ECO:0000313" key="2">
    <source>
        <dbReference type="EMBL" id="MCD7465313.1"/>
    </source>
</evidence>
<comment type="caution">
    <text evidence="2">The sequence shown here is derived from an EMBL/GenBank/DDBJ whole genome shotgun (WGS) entry which is preliminary data.</text>
</comment>